<feature type="transmembrane region" description="Helical" evidence="5">
    <location>
        <begin position="46"/>
        <end position="65"/>
    </location>
</feature>
<evidence type="ECO:0000256" key="3">
    <source>
        <dbReference type="ARBA" id="ARBA00022989"/>
    </source>
</evidence>
<sequence length="120" mass="13252">MMTVLPDPIWPVVVLAAIQVVDGVLSWKPVPFVAQCFDDVRFPRRWWWIFTPIKFAAAAGLIAGIWIPYLGAVTCAALIAYFLVAIGMHVAARDFGRNLFVNATGMLVICIATALWSFVL</sequence>
<reference evidence="6 7" key="1">
    <citation type="submission" date="2019-02" db="EMBL/GenBank/DDBJ databases">
        <title>Genomic Encyclopedia of Type Strains, Phase IV (KMG-IV): sequencing the most valuable type-strain genomes for metagenomic binning, comparative biology and taxonomic classification.</title>
        <authorList>
            <person name="Goeker M."/>
        </authorList>
    </citation>
    <scope>NUCLEOTIDE SEQUENCE [LARGE SCALE GENOMIC DNA]</scope>
    <source>
        <strain evidence="6 7">DSM 43045</strain>
    </source>
</reference>
<feature type="transmembrane region" description="Helical" evidence="5">
    <location>
        <begin position="99"/>
        <end position="119"/>
    </location>
</feature>
<feature type="transmembrane region" description="Helical" evidence="5">
    <location>
        <begin position="71"/>
        <end position="92"/>
    </location>
</feature>
<protein>
    <submittedName>
        <fullName evidence="6">DoxX-like protein</fullName>
    </submittedName>
</protein>
<name>A0A4Q7M9E4_9MICO</name>
<dbReference type="Pfam" id="PF13564">
    <property type="entry name" value="DoxX_2"/>
    <property type="match status" value="1"/>
</dbReference>
<evidence type="ECO:0000256" key="4">
    <source>
        <dbReference type="ARBA" id="ARBA00023136"/>
    </source>
</evidence>
<comment type="caution">
    <text evidence="6">The sequence shown here is derived from an EMBL/GenBank/DDBJ whole genome shotgun (WGS) entry which is preliminary data.</text>
</comment>
<evidence type="ECO:0000256" key="1">
    <source>
        <dbReference type="ARBA" id="ARBA00004141"/>
    </source>
</evidence>
<keyword evidence="3 5" id="KW-1133">Transmembrane helix</keyword>
<dbReference type="Proteomes" id="UP000293289">
    <property type="component" value="Unassembled WGS sequence"/>
</dbReference>
<comment type="subcellular location">
    <subcellularLocation>
        <location evidence="1">Membrane</location>
        <topology evidence="1">Multi-pass membrane protein</topology>
    </subcellularLocation>
</comment>
<keyword evidence="4 5" id="KW-0472">Membrane</keyword>
<dbReference type="AlphaFoldDB" id="A0A4Q7M9E4"/>
<evidence type="ECO:0000313" key="7">
    <source>
        <dbReference type="Proteomes" id="UP000293289"/>
    </source>
</evidence>
<organism evidence="6 7">
    <name type="scientific">Agromyces ramosus</name>
    <dbReference type="NCBI Taxonomy" id="33879"/>
    <lineage>
        <taxon>Bacteria</taxon>
        <taxon>Bacillati</taxon>
        <taxon>Actinomycetota</taxon>
        <taxon>Actinomycetes</taxon>
        <taxon>Micrococcales</taxon>
        <taxon>Microbacteriaceae</taxon>
        <taxon>Agromyces</taxon>
    </lineage>
</organism>
<gene>
    <name evidence="6" type="ORF">EV187_3663</name>
</gene>
<proteinExistence type="predicted"/>
<evidence type="ECO:0000313" key="6">
    <source>
        <dbReference type="EMBL" id="RZS63348.1"/>
    </source>
</evidence>
<dbReference type="GO" id="GO:0016020">
    <property type="term" value="C:membrane"/>
    <property type="evidence" value="ECO:0007669"/>
    <property type="project" value="UniProtKB-SubCell"/>
</dbReference>
<dbReference type="InterPro" id="IPR032808">
    <property type="entry name" value="DoxX"/>
</dbReference>
<evidence type="ECO:0000256" key="2">
    <source>
        <dbReference type="ARBA" id="ARBA00022692"/>
    </source>
</evidence>
<feature type="transmembrane region" description="Helical" evidence="5">
    <location>
        <begin position="12"/>
        <end position="34"/>
    </location>
</feature>
<evidence type="ECO:0000256" key="5">
    <source>
        <dbReference type="SAM" id="Phobius"/>
    </source>
</evidence>
<keyword evidence="2 5" id="KW-0812">Transmembrane</keyword>
<dbReference type="EMBL" id="SGWY01000005">
    <property type="protein sequence ID" value="RZS63348.1"/>
    <property type="molecule type" value="Genomic_DNA"/>
</dbReference>
<keyword evidence="7" id="KW-1185">Reference proteome</keyword>
<accession>A0A4Q7M9E4</accession>